<dbReference type="RefSeq" id="XP_027618211.1">
    <property type="nucleotide sequence ID" value="XM_027762410.1"/>
</dbReference>
<dbReference type="SMART" id="SM00220">
    <property type="entry name" value="S_TKc"/>
    <property type="match status" value="1"/>
</dbReference>
<organism evidence="9 10">
    <name type="scientific">Sparassis crispa</name>
    <dbReference type="NCBI Taxonomy" id="139825"/>
    <lineage>
        <taxon>Eukaryota</taxon>
        <taxon>Fungi</taxon>
        <taxon>Dikarya</taxon>
        <taxon>Basidiomycota</taxon>
        <taxon>Agaricomycotina</taxon>
        <taxon>Agaricomycetes</taxon>
        <taxon>Polyporales</taxon>
        <taxon>Sparassidaceae</taxon>
        <taxon>Sparassis</taxon>
    </lineage>
</organism>
<feature type="compositionally biased region" description="Polar residues" evidence="7">
    <location>
        <begin position="99"/>
        <end position="113"/>
    </location>
</feature>
<keyword evidence="1" id="KW-0723">Serine/threonine-protein kinase</keyword>
<feature type="compositionally biased region" description="Low complexity" evidence="7">
    <location>
        <begin position="114"/>
        <end position="127"/>
    </location>
</feature>
<evidence type="ECO:0000256" key="3">
    <source>
        <dbReference type="ARBA" id="ARBA00022741"/>
    </source>
</evidence>
<dbReference type="InterPro" id="IPR017441">
    <property type="entry name" value="Protein_kinase_ATP_BS"/>
</dbReference>
<keyword evidence="3 6" id="KW-0547">Nucleotide-binding</keyword>
<keyword evidence="5 6" id="KW-0067">ATP-binding</keyword>
<feature type="region of interest" description="Disordered" evidence="7">
    <location>
        <begin position="1"/>
        <end position="54"/>
    </location>
</feature>
<dbReference type="GO" id="GO:0005524">
    <property type="term" value="F:ATP binding"/>
    <property type="evidence" value="ECO:0007669"/>
    <property type="project" value="UniProtKB-UniRule"/>
</dbReference>
<dbReference type="PANTHER" id="PTHR44329">
    <property type="entry name" value="SERINE/THREONINE-PROTEIN KINASE TNNI3K-RELATED"/>
    <property type="match status" value="1"/>
</dbReference>
<evidence type="ECO:0000256" key="7">
    <source>
        <dbReference type="SAM" id="MobiDB-lite"/>
    </source>
</evidence>
<dbReference type="InterPro" id="IPR008271">
    <property type="entry name" value="Ser/Thr_kinase_AS"/>
</dbReference>
<dbReference type="EMBL" id="BFAD01000010">
    <property type="protein sequence ID" value="GBE87298.1"/>
    <property type="molecule type" value="Genomic_DNA"/>
</dbReference>
<feature type="compositionally biased region" description="Low complexity" evidence="7">
    <location>
        <begin position="508"/>
        <end position="525"/>
    </location>
</feature>
<evidence type="ECO:0000256" key="1">
    <source>
        <dbReference type="ARBA" id="ARBA00022527"/>
    </source>
</evidence>
<comment type="caution">
    <text evidence="9">The sequence shown here is derived from an EMBL/GenBank/DDBJ whole genome shotgun (WGS) entry which is preliminary data.</text>
</comment>
<dbReference type="CDD" id="cd21037">
    <property type="entry name" value="MLKL_NTD"/>
    <property type="match status" value="1"/>
</dbReference>
<dbReference type="Gene3D" id="1.20.930.20">
    <property type="entry name" value="Adaptor protein Cbl, N-terminal domain"/>
    <property type="match status" value="1"/>
</dbReference>
<keyword evidence="4" id="KW-0418">Kinase</keyword>
<dbReference type="GO" id="GO:0007166">
    <property type="term" value="P:cell surface receptor signaling pathway"/>
    <property type="evidence" value="ECO:0007669"/>
    <property type="project" value="InterPro"/>
</dbReference>
<dbReference type="AlphaFoldDB" id="A0A401GYQ7"/>
<dbReference type="PROSITE" id="PS00108">
    <property type="entry name" value="PROTEIN_KINASE_ST"/>
    <property type="match status" value="1"/>
</dbReference>
<evidence type="ECO:0000313" key="10">
    <source>
        <dbReference type="Proteomes" id="UP000287166"/>
    </source>
</evidence>
<evidence type="ECO:0000256" key="2">
    <source>
        <dbReference type="ARBA" id="ARBA00022679"/>
    </source>
</evidence>
<dbReference type="InterPro" id="IPR059179">
    <property type="entry name" value="MLKL-like_MCAfunc"/>
</dbReference>
<reference evidence="9 10" key="1">
    <citation type="journal article" date="2018" name="Sci. Rep.">
        <title>Genome sequence of the cauliflower mushroom Sparassis crispa (Hanabiratake) and its association with beneficial usage.</title>
        <authorList>
            <person name="Kiyama R."/>
            <person name="Furutani Y."/>
            <person name="Kawaguchi K."/>
            <person name="Nakanishi T."/>
        </authorList>
    </citation>
    <scope>NUCLEOTIDE SEQUENCE [LARGE SCALE GENOMIC DNA]</scope>
</reference>
<keyword evidence="10" id="KW-1185">Reference proteome</keyword>
<dbReference type="PANTHER" id="PTHR44329:SF288">
    <property type="entry name" value="MITOGEN-ACTIVATED PROTEIN KINASE KINASE KINASE 20"/>
    <property type="match status" value="1"/>
</dbReference>
<feature type="compositionally biased region" description="Low complexity" evidence="7">
    <location>
        <begin position="22"/>
        <end position="54"/>
    </location>
</feature>
<accession>A0A401GYQ7</accession>
<feature type="binding site" evidence="6">
    <location>
        <position position="590"/>
    </location>
    <ligand>
        <name>ATP</name>
        <dbReference type="ChEBI" id="CHEBI:30616"/>
    </ligand>
</feature>
<evidence type="ECO:0000259" key="8">
    <source>
        <dbReference type="PROSITE" id="PS50011"/>
    </source>
</evidence>
<dbReference type="GeneID" id="38784215"/>
<gene>
    <name evidence="9" type="ORF">SCP_1005460</name>
</gene>
<dbReference type="OrthoDB" id="1668230at2759"/>
<dbReference type="InterPro" id="IPR000719">
    <property type="entry name" value="Prot_kinase_dom"/>
</dbReference>
<dbReference type="Gene3D" id="1.10.510.10">
    <property type="entry name" value="Transferase(Phosphotransferase) domain 1"/>
    <property type="match status" value="1"/>
</dbReference>
<sequence>METRKEKGNRSPRTSPVPIHASQSDSTSSSPSSTVKVSSPLNPSSSPPSTKLSPFASIDHASLAIEPSLSRQIDRPSRSRVHSVSTVRSYTPTGEPVSRVSSNPLPALSTSAFASPGRGYSSRSPSPARDRSASPLRDATWRVASGRSETPPHGVPVTWWNSREPIPRAWEHRRQRTVPPEHTEGWLRTRKRVADAAVSIMGVAGDVVHEALLLSSDVVQFSPIPGLQVAARGLLDIWDALQLVDMNRLACLRLTERCATILLSVREEIAEAGDEVGQELFSPITRLVGTYSQIHGFMLKQNHRPFIKRYLKRGEVQQSIQECEQGLNDALSMFSLAIQVRILKQVLHAEEQRQADTAALLDHVMHSSPLEKDLPALPITSSNLLQFSSTVADSASSIESRNSDEVRATLQELAERQNEQDLVQDTADMRQLMRAALQANSDVEMIRVLQVGRDEMPEAIKVLQRALETEVERESIVSEHDYEDAVSAAIAADITTGPVESHTRMDASVQSRKSSGGGSSLSWKSTPRDTLDREFIETGIDALRRLSGAEVSLPSWTITRYEVDREEKIGIGFFSDVYKGTWRNRTVAIKVLAQTTPRQMFVHEVSIWKTLQHPNVLELLGASSTSCDPPWFFVSPYYKNGSMVEYLRGVPTLDSVDLLKMIHETAKGMSYLHGRGVLHSDLKGANILVNDRGHCVISDFGQSEMKSEVYRISGTPLPHGTLRWQAPELMAGQSNMTQQMDVYAFAICCVEVLTKGNLPWPTADDDAVRYFVLEQNMRPELPLVRVWSSQLGNVIQSCWNVNPTLRPSFSKIEHDIKQIRLHFGADLRESPLPLKSPELATRKSPDMHPVPLPLLPPDTIIEESTISSDAASVQSAPAELVTTALRRPEPVQLSRQGSRTSSVHSMLDSLSEDGVILDRVDSPPPLDELRAEVRDERRYRMLLQHEFHPSLTLPLWTPTVVALGAVGYHSKPSGEFITLFNSFRPAESSGGVARDIPSLYGYGRVATGSQRQDKRKVGQRAMDLIQSWVPSRGTGPPNVSRRYSSPLRAGHKAAHLFTELTMYRYVEELATPKQWFKANIDHILDLYGAVHQITREDLYLVIGTLEAQDYALFVSHSHPDGQVNFSVYAAPRAGQPWGAFSTADAYHPTHGMSGSQVGGAAGPVYDEPVGSMLSASKVSNAGRAERADGWPVVLVARLRFKPDGSEPTSL</sequence>
<dbReference type="Proteomes" id="UP000287166">
    <property type="component" value="Unassembled WGS sequence"/>
</dbReference>
<dbReference type="PROSITE" id="PS00107">
    <property type="entry name" value="PROTEIN_KINASE_ATP"/>
    <property type="match status" value="1"/>
</dbReference>
<dbReference type="InterPro" id="IPR051681">
    <property type="entry name" value="Ser/Thr_Kinases-Pseudokinases"/>
</dbReference>
<protein>
    <recommendedName>
        <fullName evidence="8">Protein kinase domain-containing protein</fullName>
    </recommendedName>
</protein>
<feature type="region of interest" description="Disordered" evidence="7">
    <location>
        <begin position="497"/>
        <end position="526"/>
    </location>
</feature>
<name>A0A401GYQ7_9APHY</name>
<keyword evidence="2" id="KW-0808">Transferase</keyword>
<feature type="region of interest" description="Disordered" evidence="7">
    <location>
        <begin position="66"/>
        <end position="137"/>
    </location>
</feature>
<dbReference type="InterPro" id="IPR036537">
    <property type="entry name" value="Adaptor_Cbl_N_dom_sf"/>
</dbReference>
<feature type="domain" description="Protein kinase" evidence="8">
    <location>
        <begin position="563"/>
        <end position="817"/>
    </location>
</feature>
<dbReference type="SUPFAM" id="SSF56112">
    <property type="entry name" value="Protein kinase-like (PK-like)"/>
    <property type="match status" value="1"/>
</dbReference>
<dbReference type="InParanoid" id="A0A401GYQ7"/>
<dbReference type="InterPro" id="IPR001245">
    <property type="entry name" value="Ser-Thr/Tyr_kinase_cat_dom"/>
</dbReference>
<dbReference type="PRINTS" id="PR00109">
    <property type="entry name" value="TYRKINASE"/>
</dbReference>
<proteinExistence type="predicted"/>
<dbReference type="Pfam" id="PF07714">
    <property type="entry name" value="PK_Tyr_Ser-Thr"/>
    <property type="match status" value="1"/>
</dbReference>
<evidence type="ECO:0000256" key="5">
    <source>
        <dbReference type="ARBA" id="ARBA00022840"/>
    </source>
</evidence>
<evidence type="ECO:0000256" key="4">
    <source>
        <dbReference type="ARBA" id="ARBA00022777"/>
    </source>
</evidence>
<dbReference type="GO" id="GO:0004674">
    <property type="term" value="F:protein serine/threonine kinase activity"/>
    <property type="evidence" value="ECO:0007669"/>
    <property type="project" value="UniProtKB-KW"/>
</dbReference>
<dbReference type="STRING" id="139825.A0A401GYQ7"/>
<evidence type="ECO:0000313" key="9">
    <source>
        <dbReference type="EMBL" id="GBE87298.1"/>
    </source>
</evidence>
<evidence type="ECO:0000256" key="6">
    <source>
        <dbReference type="PROSITE-ProRule" id="PRU10141"/>
    </source>
</evidence>
<dbReference type="PROSITE" id="PS50011">
    <property type="entry name" value="PROTEIN_KINASE_DOM"/>
    <property type="match status" value="1"/>
</dbReference>
<dbReference type="InterPro" id="IPR011009">
    <property type="entry name" value="Kinase-like_dom_sf"/>
</dbReference>